<evidence type="ECO:0000256" key="7">
    <source>
        <dbReference type="PROSITE-ProRule" id="PRU01091"/>
    </source>
</evidence>
<dbReference type="Pfam" id="PF00072">
    <property type="entry name" value="Response_reg"/>
    <property type="match status" value="1"/>
</dbReference>
<dbReference type="RefSeq" id="WP_341416247.1">
    <property type="nucleotide sequence ID" value="NZ_JBBPCC010000008.1"/>
</dbReference>
<dbReference type="SMART" id="SM00448">
    <property type="entry name" value="REC"/>
    <property type="match status" value="1"/>
</dbReference>
<evidence type="ECO:0000256" key="5">
    <source>
        <dbReference type="ARBA" id="ARBA00023163"/>
    </source>
</evidence>
<dbReference type="PROSITE" id="PS50110">
    <property type="entry name" value="RESPONSE_REGULATORY"/>
    <property type="match status" value="1"/>
</dbReference>
<keyword evidence="1 6" id="KW-0597">Phosphoprotein</keyword>
<evidence type="ECO:0000259" key="9">
    <source>
        <dbReference type="PROSITE" id="PS51755"/>
    </source>
</evidence>
<keyword evidence="11" id="KW-1185">Reference proteome</keyword>
<dbReference type="PANTHER" id="PTHR48111">
    <property type="entry name" value="REGULATOR OF RPOS"/>
    <property type="match status" value="1"/>
</dbReference>
<reference evidence="10 11" key="1">
    <citation type="submission" date="2024-04" db="EMBL/GenBank/DDBJ databases">
        <title>draft genome sequnece of Paenibacillus filicis.</title>
        <authorList>
            <person name="Kim D.-U."/>
        </authorList>
    </citation>
    <scope>NUCLEOTIDE SEQUENCE [LARGE SCALE GENOMIC DNA]</scope>
    <source>
        <strain evidence="10 11">KACC14197</strain>
    </source>
</reference>
<dbReference type="SUPFAM" id="SSF52172">
    <property type="entry name" value="CheY-like"/>
    <property type="match status" value="1"/>
</dbReference>
<feature type="modified residue" description="4-aspartylphosphate" evidence="6">
    <location>
        <position position="53"/>
    </location>
</feature>
<dbReference type="InterPro" id="IPR039420">
    <property type="entry name" value="WalR-like"/>
</dbReference>
<dbReference type="Gene3D" id="6.10.250.690">
    <property type="match status" value="1"/>
</dbReference>
<evidence type="ECO:0000256" key="2">
    <source>
        <dbReference type="ARBA" id="ARBA00023012"/>
    </source>
</evidence>
<dbReference type="InterPro" id="IPR036388">
    <property type="entry name" value="WH-like_DNA-bd_sf"/>
</dbReference>
<dbReference type="SUPFAM" id="SSF46894">
    <property type="entry name" value="C-terminal effector domain of the bipartite response regulators"/>
    <property type="match status" value="1"/>
</dbReference>
<evidence type="ECO:0000256" key="6">
    <source>
        <dbReference type="PROSITE-ProRule" id="PRU00169"/>
    </source>
</evidence>
<keyword evidence="4 7" id="KW-0238">DNA-binding</keyword>
<organism evidence="10 11">
    <name type="scientific">Paenibacillus filicis</name>
    <dbReference type="NCBI Taxonomy" id="669464"/>
    <lineage>
        <taxon>Bacteria</taxon>
        <taxon>Bacillati</taxon>
        <taxon>Bacillota</taxon>
        <taxon>Bacilli</taxon>
        <taxon>Bacillales</taxon>
        <taxon>Paenibacillaceae</taxon>
        <taxon>Paenibacillus</taxon>
    </lineage>
</organism>
<name>A0ABU9DJW6_9BACL</name>
<gene>
    <name evidence="10" type="ORF">WMW72_14715</name>
</gene>
<dbReference type="CDD" id="cd00383">
    <property type="entry name" value="trans_reg_C"/>
    <property type="match status" value="1"/>
</dbReference>
<dbReference type="InterPro" id="IPR001867">
    <property type="entry name" value="OmpR/PhoB-type_DNA-bd"/>
</dbReference>
<dbReference type="InterPro" id="IPR001789">
    <property type="entry name" value="Sig_transdc_resp-reg_receiver"/>
</dbReference>
<protein>
    <submittedName>
        <fullName evidence="10">Response regulator transcription factor</fullName>
    </submittedName>
</protein>
<feature type="domain" description="Response regulatory" evidence="8">
    <location>
        <begin position="4"/>
        <end position="117"/>
    </location>
</feature>
<feature type="domain" description="OmpR/PhoB-type" evidence="9">
    <location>
        <begin position="138"/>
        <end position="237"/>
    </location>
</feature>
<dbReference type="InterPro" id="IPR011006">
    <property type="entry name" value="CheY-like_superfamily"/>
</dbReference>
<evidence type="ECO:0000256" key="4">
    <source>
        <dbReference type="ARBA" id="ARBA00023125"/>
    </source>
</evidence>
<feature type="DNA-binding region" description="OmpR/PhoB-type" evidence="7">
    <location>
        <begin position="138"/>
        <end position="237"/>
    </location>
</feature>
<proteinExistence type="predicted"/>
<dbReference type="EMBL" id="JBBPCC010000008">
    <property type="protein sequence ID" value="MEK8129155.1"/>
    <property type="molecule type" value="Genomic_DNA"/>
</dbReference>
<evidence type="ECO:0000313" key="11">
    <source>
        <dbReference type="Proteomes" id="UP001469365"/>
    </source>
</evidence>
<dbReference type="PANTHER" id="PTHR48111:SF26">
    <property type="entry name" value="STAGE 0 SPORULATION PROTEIN A HOMOLOG"/>
    <property type="match status" value="1"/>
</dbReference>
<keyword evidence="5" id="KW-0804">Transcription</keyword>
<dbReference type="PROSITE" id="PS51755">
    <property type="entry name" value="OMPR_PHOB"/>
    <property type="match status" value="1"/>
</dbReference>
<evidence type="ECO:0000259" key="8">
    <source>
        <dbReference type="PROSITE" id="PS50110"/>
    </source>
</evidence>
<accession>A0ABU9DJW6</accession>
<evidence type="ECO:0000313" key="10">
    <source>
        <dbReference type="EMBL" id="MEK8129155.1"/>
    </source>
</evidence>
<dbReference type="Gene3D" id="3.40.50.2300">
    <property type="match status" value="1"/>
</dbReference>
<evidence type="ECO:0000256" key="1">
    <source>
        <dbReference type="ARBA" id="ARBA00022553"/>
    </source>
</evidence>
<keyword evidence="3" id="KW-0805">Transcription regulation</keyword>
<dbReference type="SMART" id="SM00862">
    <property type="entry name" value="Trans_reg_C"/>
    <property type="match status" value="1"/>
</dbReference>
<dbReference type="Pfam" id="PF00486">
    <property type="entry name" value="Trans_reg_C"/>
    <property type="match status" value="1"/>
</dbReference>
<comment type="caution">
    <text evidence="10">The sequence shown here is derived from an EMBL/GenBank/DDBJ whole genome shotgun (WGS) entry which is preliminary data.</text>
</comment>
<evidence type="ECO:0000256" key="3">
    <source>
        <dbReference type="ARBA" id="ARBA00023015"/>
    </source>
</evidence>
<keyword evidence="2" id="KW-0902">Two-component regulatory system</keyword>
<dbReference type="Proteomes" id="UP001469365">
    <property type="component" value="Unassembled WGS sequence"/>
</dbReference>
<dbReference type="Gene3D" id="1.10.10.10">
    <property type="entry name" value="Winged helix-like DNA-binding domain superfamily/Winged helix DNA-binding domain"/>
    <property type="match status" value="1"/>
</dbReference>
<dbReference type="InterPro" id="IPR016032">
    <property type="entry name" value="Sig_transdc_resp-reg_C-effctor"/>
</dbReference>
<sequence length="239" mass="26878">MSNRILLVEDDQEISEMIVGFLAKEGYTVECAYDGEQGVRMVRASAYDLIVLDLMLPRLGGLELLRIIRDCSLAPVLILSAKDSEVDKALGLGLGADDYMAKPFSMIELTARIQAGIRRATRYAQAASHQSSQPEAVAKTLEFGELRLEPDTFSVFKDGRDLKLTAKEFQILKLFLTHPKKVFTKANLYESIWNEPYMGDENVINVQMRRLREKIEEDPSSPCIIQTVWGIGYKLGGER</sequence>